<comment type="caution">
    <text evidence="1">The sequence shown here is derived from an EMBL/GenBank/DDBJ whole genome shotgun (WGS) entry which is preliminary data.</text>
</comment>
<evidence type="ECO:0000313" key="1">
    <source>
        <dbReference type="EMBL" id="HJB91987.1"/>
    </source>
</evidence>
<accession>A0A9D2SES6</accession>
<organism evidence="1 2">
    <name type="scientific">Candidatus Eisenbergiella merdigallinarum</name>
    <dbReference type="NCBI Taxonomy" id="2838552"/>
    <lineage>
        <taxon>Bacteria</taxon>
        <taxon>Bacillati</taxon>
        <taxon>Bacillota</taxon>
        <taxon>Clostridia</taxon>
        <taxon>Lachnospirales</taxon>
        <taxon>Lachnospiraceae</taxon>
        <taxon>Eisenbergiella</taxon>
    </lineage>
</organism>
<sequence length="84" mass="9618">MCNIAVNIPDAVFYDTRMSKEEASAYVRKAVALQYYTKNGVSIGYCAEIAGMPLEDFIEYLGENKISIFHFDDETEFMEERSRA</sequence>
<dbReference type="Pfam" id="PF03683">
    <property type="entry name" value="UPF0175"/>
    <property type="match status" value="1"/>
</dbReference>
<name>A0A9D2SES6_9FIRM</name>
<reference evidence="1" key="2">
    <citation type="submission" date="2021-04" db="EMBL/GenBank/DDBJ databases">
        <authorList>
            <person name="Gilroy R."/>
        </authorList>
    </citation>
    <scope>NUCLEOTIDE SEQUENCE</scope>
    <source>
        <strain evidence="1">USAMLcec3-2134</strain>
    </source>
</reference>
<dbReference type="AlphaFoldDB" id="A0A9D2SES6"/>
<gene>
    <name evidence="1" type="ORF">H9763_11065</name>
</gene>
<dbReference type="Proteomes" id="UP000886883">
    <property type="component" value="Unassembled WGS sequence"/>
</dbReference>
<dbReference type="InterPro" id="IPR005368">
    <property type="entry name" value="UPF0175"/>
</dbReference>
<proteinExistence type="predicted"/>
<evidence type="ECO:0000313" key="2">
    <source>
        <dbReference type="Proteomes" id="UP000886883"/>
    </source>
</evidence>
<reference evidence="1" key="1">
    <citation type="journal article" date="2021" name="PeerJ">
        <title>Extensive microbial diversity within the chicken gut microbiome revealed by metagenomics and culture.</title>
        <authorList>
            <person name="Gilroy R."/>
            <person name="Ravi A."/>
            <person name="Getino M."/>
            <person name="Pursley I."/>
            <person name="Horton D.L."/>
            <person name="Alikhan N.F."/>
            <person name="Baker D."/>
            <person name="Gharbi K."/>
            <person name="Hall N."/>
            <person name="Watson M."/>
            <person name="Adriaenssens E.M."/>
            <person name="Foster-Nyarko E."/>
            <person name="Jarju S."/>
            <person name="Secka A."/>
            <person name="Antonio M."/>
            <person name="Oren A."/>
            <person name="Chaudhuri R.R."/>
            <person name="La Ragione R."/>
            <person name="Hildebrand F."/>
            <person name="Pallen M.J."/>
        </authorList>
    </citation>
    <scope>NUCLEOTIDE SEQUENCE</scope>
    <source>
        <strain evidence="1">USAMLcec3-2134</strain>
    </source>
</reference>
<protein>
    <submittedName>
        <fullName evidence="1">UPF0175 family protein</fullName>
    </submittedName>
</protein>
<dbReference type="EMBL" id="DWXE01000040">
    <property type="protein sequence ID" value="HJB91987.1"/>
    <property type="molecule type" value="Genomic_DNA"/>
</dbReference>